<feature type="region of interest" description="Disordered" evidence="2">
    <location>
        <begin position="735"/>
        <end position="773"/>
    </location>
</feature>
<dbReference type="SUPFAM" id="SSF55550">
    <property type="entry name" value="SH2 domain"/>
    <property type="match status" value="1"/>
</dbReference>
<dbReference type="SMART" id="SM00252">
    <property type="entry name" value="SH2"/>
    <property type="match status" value="1"/>
</dbReference>
<feature type="region of interest" description="Disordered" evidence="2">
    <location>
        <begin position="901"/>
        <end position="968"/>
    </location>
</feature>
<dbReference type="Gene3D" id="3.30.505.10">
    <property type="entry name" value="SH2 domain"/>
    <property type="match status" value="1"/>
</dbReference>
<feature type="region of interest" description="Disordered" evidence="2">
    <location>
        <begin position="1203"/>
        <end position="1238"/>
    </location>
</feature>
<comment type="caution">
    <text evidence="4">The sequence shown here is derived from an EMBL/GenBank/DDBJ whole genome shotgun (WGS) entry which is preliminary data.</text>
</comment>
<feature type="compositionally biased region" description="Polar residues" evidence="2">
    <location>
        <begin position="1294"/>
        <end position="1304"/>
    </location>
</feature>
<feature type="region of interest" description="Disordered" evidence="2">
    <location>
        <begin position="385"/>
        <end position="413"/>
    </location>
</feature>
<feature type="compositionally biased region" description="Polar residues" evidence="2">
    <location>
        <begin position="735"/>
        <end position="769"/>
    </location>
</feature>
<feature type="region of interest" description="Disordered" evidence="2">
    <location>
        <begin position="528"/>
        <end position="581"/>
    </location>
</feature>
<organism evidence="4 5">
    <name type="scientific">Paragonimus skrjabini miyazakii</name>
    <dbReference type="NCBI Taxonomy" id="59628"/>
    <lineage>
        <taxon>Eukaryota</taxon>
        <taxon>Metazoa</taxon>
        <taxon>Spiralia</taxon>
        <taxon>Lophotrochozoa</taxon>
        <taxon>Platyhelminthes</taxon>
        <taxon>Trematoda</taxon>
        <taxon>Digenea</taxon>
        <taxon>Plagiorchiida</taxon>
        <taxon>Troglotremata</taxon>
        <taxon>Troglotrematidae</taxon>
        <taxon>Paragonimus</taxon>
    </lineage>
</organism>
<evidence type="ECO:0000256" key="2">
    <source>
        <dbReference type="SAM" id="MobiDB-lite"/>
    </source>
</evidence>
<accession>A0A8S9YZH9</accession>
<feature type="compositionally biased region" description="Basic and acidic residues" evidence="2">
    <location>
        <begin position="984"/>
        <end position="993"/>
    </location>
</feature>
<feature type="compositionally biased region" description="Polar residues" evidence="2">
    <location>
        <begin position="555"/>
        <end position="574"/>
    </location>
</feature>
<dbReference type="EMBL" id="JTDE01000955">
    <property type="protein sequence ID" value="KAF7259964.1"/>
    <property type="molecule type" value="Genomic_DNA"/>
</dbReference>
<evidence type="ECO:0000313" key="5">
    <source>
        <dbReference type="Proteomes" id="UP000822476"/>
    </source>
</evidence>
<feature type="region of interest" description="Disordered" evidence="2">
    <location>
        <begin position="1099"/>
        <end position="1129"/>
    </location>
</feature>
<reference evidence="4" key="1">
    <citation type="submission" date="2019-07" db="EMBL/GenBank/DDBJ databases">
        <title>Annotation for the trematode Paragonimus miyazaki's.</title>
        <authorList>
            <person name="Choi Y.-J."/>
        </authorList>
    </citation>
    <scope>NUCLEOTIDE SEQUENCE</scope>
    <source>
        <strain evidence="4">Japan</strain>
    </source>
</reference>
<evidence type="ECO:0000256" key="1">
    <source>
        <dbReference type="PROSITE-ProRule" id="PRU00191"/>
    </source>
</evidence>
<feature type="region of interest" description="Disordered" evidence="2">
    <location>
        <begin position="1285"/>
        <end position="1304"/>
    </location>
</feature>
<name>A0A8S9YZH9_9TREM</name>
<feature type="region of interest" description="Disordered" evidence="2">
    <location>
        <begin position="1316"/>
        <end position="1337"/>
    </location>
</feature>
<sequence length="1608" mass="178933">MISRKDFALPFCDRTMISACTSSGHPRRQIKPWPENRKTNMHSLQSVSSELNSFGDLFGRAVHFNQTTEDEEQEGYWQIDGADENELLFIIPHQDRSRRSSSSVCSRGTTWSLTEHEKTNNRLSVGRGISTRERLVRSQNIWCIPSVSRTEASHLLTNAEVGNFLLRVSQDGRTMVLSRCTPADPDRVGKPSRWTGPLRVQHNVIEVLPRSGYCLTGDKSAHLIFSSIVQLLHFYLRLPMRPRGGGPFLRLPRAILDAETVEELAMLNKQGIDFWHLQNDSSQKKLSESGSCRQYSMLGMLGPTRRRVRPNSVDRWAREPAYPNGVQSTGRERCSRLTEPLRSKNNYQPAFRERASSLNGFGTANVSSASNESYCLVPATGCSVTGTDPKHASSSPLTKSWDSKGHKANSFSHKSVKELAVKGKLPALHDSQNQHQQQTPTDQTDRFCTARSRIGSLGIYEGEHSELWNRLMTDNSVEARPQSKASNAASSFSSSVISTKYMTGEVHGSYSAFPSRRPLNQTRLFNYEQEESDSRPWPNPPPYSPGPTGSLLSNGLVNTSGSTSTEKSYQSKVTEPSPPIRPVTQIASRTLDEHLRVVCNAEYSQFMPNANKMELTNKYPSREHTSSCGPFDDEPEINAVCQQRLQDSACPEWVGPTPVSKDMREQVEPQAITTPSGFTSSRVKPLAGPIVGLPTPKTVGRVFVMEAATYSSDDYEIISNKSSHSTKPLVDTETTVQSSCSTNASDWSTGRQGTVGRSQSTTNTGQNHTVGRRKLRRALTSREQRQTTPTKIDVIADTSYRHAVLIEDLAAWKHSTGGLNEASMKLESEASHPKANETISHVNSKLNQASKSGINDHPTKEMLTPASSSPTQEISAQKIGFIADKYLIQPDEPNVAQSVQISPIEPNPPVQHASYDPTTTRPEVDCQQSIWHGDRSSENQRQSLPKPISPALLAPLPAPRNSLPTSISLESPVPRARRTIEPTRTRPEEHEKTGLITDTINPSPSTSSRASTVFCTPWDTAPLGEYISDLIKLTGEPNGKALRKDTSAFRRRTVSSLEQTPVGLRTSGNGELRVVDRREKTTEFQRLLWLWMMNSHGVTDEREKPVGGPQKSHRVNETDVHPPPVPERRVRLHPFKPTVLNSIELKQSVPSHDVQISPYAVSSCSLGVHPNSDGTGSVTKTQPDALHQDELFGVYDEAFDGTEEEKADNRLLRQPPFRSQEQLVESTTSGPANSDTTNSESYVYAKVVPRHLRRKVALSKSSSVTMADRIAKFRDKPLMVMKPVFSERRDSNDESTGQLPGNSNNSAVIAEQHLDTNGPVSSFDSDKSKRQQPSPVASILTISEASSSRSPSPISHEENVLSTFFSPTLNPESGHVDADCNTRTNSKQTGLYIRRFLHHLMRDKTSRVAEQVNLFLECTRNGTDRGPYRTMQSIQQFIGGMTNYLLRNSEVGLSEAVELEKRQLSDCGFLNVSSLLEKTLQRYILRPLHRHIIRQLKREQIKNNELDPLRTMVQATFTSSTDDNGGAPFASAEFSLPFMYWLSERNVQIFTTNPKQLGDSASRFPFPSNGIDLFCNPEIVLSVPDFHRDPERCEFTVQMLLLLLLPSI</sequence>
<protein>
    <recommendedName>
        <fullName evidence="3">SH2 domain-containing protein</fullName>
    </recommendedName>
</protein>
<dbReference type="OrthoDB" id="21085at2759"/>
<evidence type="ECO:0000313" key="4">
    <source>
        <dbReference type="EMBL" id="KAF7259964.1"/>
    </source>
</evidence>
<dbReference type="Pfam" id="PF23268">
    <property type="entry name" value="RIN1"/>
    <property type="match status" value="1"/>
</dbReference>
<feature type="domain" description="SH2" evidence="3">
    <location>
        <begin position="142"/>
        <end position="253"/>
    </location>
</feature>
<dbReference type="Proteomes" id="UP000822476">
    <property type="component" value="Unassembled WGS sequence"/>
</dbReference>
<keyword evidence="1" id="KW-0727">SH2 domain</keyword>
<feature type="compositionally biased region" description="Polar residues" evidence="2">
    <location>
        <begin position="996"/>
        <end position="1011"/>
    </location>
</feature>
<feature type="compositionally biased region" description="Polar residues" evidence="2">
    <location>
        <begin position="1217"/>
        <end position="1238"/>
    </location>
</feature>
<feature type="compositionally biased region" description="Low complexity" evidence="2">
    <location>
        <begin position="943"/>
        <end position="964"/>
    </location>
</feature>
<feature type="region of interest" description="Disordered" evidence="2">
    <location>
        <begin position="984"/>
        <end position="1011"/>
    </location>
</feature>
<dbReference type="Pfam" id="PF00017">
    <property type="entry name" value="SH2"/>
    <property type="match status" value="1"/>
</dbReference>
<proteinExistence type="predicted"/>
<feature type="region of interest" description="Disordered" evidence="2">
    <location>
        <begin position="849"/>
        <end position="872"/>
    </location>
</feature>
<dbReference type="CDD" id="cd00173">
    <property type="entry name" value="SH2"/>
    <property type="match status" value="1"/>
</dbReference>
<dbReference type="PROSITE" id="PS50001">
    <property type="entry name" value="SH2"/>
    <property type="match status" value="1"/>
</dbReference>
<keyword evidence="5" id="KW-1185">Reference proteome</keyword>
<dbReference type="InterPro" id="IPR036860">
    <property type="entry name" value="SH2_dom_sf"/>
</dbReference>
<feature type="compositionally biased region" description="Polar residues" evidence="2">
    <location>
        <begin position="385"/>
        <end position="400"/>
    </location>
</feature>
<gene>
    <name evidence="4" type="ORF">EG68_02939</name>
</gene>
<evidence type="ECO:0000259" key="3">
    <source>
        <dbReference type="PROSITE" id="PS50001"/>
    </source>
</evidence>
<dbReference type="InterPro" id="IPR000980">
    <property type="entry name" value="SH2"/>
</dbReference>
<feature type="compositionally biased region" description="Polar residues" evidence="2">
    <location>
        <begin position="916"/>
        <end position="930"/>
    </location>
</feature>